<evidence type="ECO:0000256" key="6">
    <source>
        <dbReference type="ARBA" id="ARBA00022806"/>
    </source>
</evidence>
<dbReference type="CTD" id="57697"/>
<evidence type="ECO:0000256" key="10">
    <source>
        <dbReference type="ARBA" id="ARBA00058282"/>
    </source>
</evidence>
<dbReference type="InterPro" id="IPR044749">
    <property type="entry name" value="FANCM_DEXDc"/>
</dbReference>
<dbReference type="SMART" id="SM00487">
    <property type="entry name" value="DEXDc"/>
    <property type="match status" value="1"/>
</dbReference>
<dbReference type="PROSITE" id="PS51192">
    <property type="entry name" value="HELICASE_ATP_BIND_1"/>
    <property type="match status" value="1"/>
</dbReference>
<keyword evidence="15" id="KW-1185">Reference proteome</keyword>
<dbReference type="Gene3D" id="1.10.150.20">
    <property type="entry name" value="5' to 3' exonuclease, C-terminal subdomain"/>
    <property type="match status" value="1"/>
</dbReference>
<dbReference type="CDD" id="cd20077">
    <property type="entry name" value="XPF_nuclease_FANCM"/>
    <property type="match status" value="1"/>
</dbReference>
<dbReference type="GO" id="GO:0045003">
    <property type="term" value="P:double-strand break repair via synthesis-dependent strand annealing"/>
    <property type="evidence" value="ECO:0007669"/>
    <property type="project" value="TreeGrafter"/>
</dbReference>
<dbReference type="GO" id="GO:0016787">
    <property type="term" value="F:hydrolase activity"/>
    <property type="evidence" value="ECO:0007669"/>
    <property type="project" value="UniProtKB-KW"/>
</dbReference>
<feature type="compositionally biased region" description="Basic residues" evidence="12">
    <location>
        <begin position="28"/>
        <end position="39"/>
    </location>
</feature>
<dbReference type="Pfam" id="PF00271">
    <property type="entry name" value="Helicase_C"/>
    <property type="match status" value="1"/>
</dbReference>
<dbReference type="GO" id="GO:0036297">
    <property type="term" value="P:interstrand cross-link repair"/>
    <property type="evidence" value="ECO:0007669"/>
    <property type="project" value="TreeGrafter"/>
</dbReference>
<feature type="compositionally biased region" description="Acidic residues" evidence="12">
    <location>
        <begin position="1118"/>
        <end position="1132"/>
    </location>
</feature>
<dbReference type="PANTHER" id="PTHR14025">
    <property type="entry name" value="FANCONI ANEMIA GROUP M FANCM FAMILY MEMBER"/>
    <property type="match status" value="1"/>
</dbReference>
<dbReference type="InterPro" id="IPR014001">
    <property type="entry name" value="Helicase_ATP-bd"/>
</dbReference>
<dbReference type="Gene3D" id="3.40.50.300">
    <property type="entry name" value="P-loop containing nucleotide triphosphate hydrolases"/>
    <property type="match status" value="2"/>
</dbReference>
<feature type="compositionally biased region" description="Low complexity" evidence="12">
    <location>
        <begin position="1722"/>
        <end position="1736"/>
    </location>
</feature>
<feature type="compositionally biased region" description="Basic and acidic residues" evidence="12">
    <location>
        <begin position="918"/>
        <end position="930"/>
    </location>
</feature>
<dbReference type="Gene3D" id="3.40.50.10130">
    <property type="match status" value="1"/>
</dbReference>
<dbReference type="GO" id="GO:0035825">
    <property type="term" value="P:homologous recombination"/>
    <property type="evidence" value="ECO:0007669"/>
    <property type="project" value="UniProtKB-ARBA"/>
</dbReference>
<dbReference type="Pfam" id="PF00270">
    <property type="entry name" value="DEAD"/>
    <property type="match status" value="1"/>
</dbReference>
<dbReference type="InParanoid" id="A0A6P7LKY7"/>
<feature type="compositionally biased region" description="Polar residues" evidence="12">
    <location>
        <begin position="1332"/>
        <end position="1341"/>
    </location>
</feature>
<feature type="compositionally biased region" description="Low complexity" evidence="12">
    <location>
        <begin position="1278"/>
        <end position="1294"/>
    </location>
</feature>
<dbReference type="FunFam" id="3.40.50.300:FF:000861">
    <property type="entry name" value="Fanconi anemia, complementation group M"/>
    <property type="match status" value="1"/>
</dbReference>
<evidence type="ECO:0000256" key="3">
    <source>
        <dbReference type="ARBA" id="ARBA00022741"/>
    </source>
</evidence>
<dbReference type="GO" id="GO:0005634">
    <property type="term" value="C:nucleus"/>
    <property type="evidence" value="ECO:0007669"/>
    <property type="project" value="UniProtKB-SubCell"/>
</dbReference>
<keyword evidence="5" id="KW-0378">Hydrolase</keyword>
<feature type="region of interest" description="Disordered" evidence="12">
    <location>
        <begin position="1483"/>
        <end position="1537"/>
    </location>
</feature>
<feature type="domain" description="Helicase C-terminal" evidence="14">
    <location>
        <begin position="525"/>
        <end position="683"/>
    </location>
</feature>
<evidence type="ECO:0000259" key="13">
    <source>
        <dbReference type="PROSITE" id="PS51192"/>
    </source>
</evidence>
<feature type="compositionally biased region" description="Polar residues" evidence="12">
    <location>
        <begin position="1"/>
        <end position="12"/>
    </location>
</feature>
<feature type="region of interest" description="Disordered" evidence="12">
    <location>
        <begin position="1267"/>
        <end position="1415"/>
    </location>
</feature>
<dbReference type="KEGG" id="bspl:114848808"/>
<dbReference type="InterPro" id="IPR047418">
    <property type="entry name" value="XPF_nuclease_FANCM"/>
</dbReference>
<feature type="compositionally biased region" description="Basic and acidic residues" evidence="12">
    <location>
        <begin position="1737"/>
        <end position="1753"/>
    </location>
</feature>
<evidence type="ECO:0000256" key="7">
    <source>
        <dbReference type="ARBA" id="ARBA00022840"/>
    </source>
</evidence>
<dbReference type="SUPFAM" id="SSF52980">
    <property type="entry name" value="Restriction endonuclease-like"/>
    <property type="match status" value="1"/>
</dbReference>
<dbReference type="InterPro" id="IPR027417">
    <property type="entry name" value="P-loop_NTPase"/>
</dbReference>
<dbReference type="InterPro" id="IPR011335">
    <property type="entry name" value="Restrct_endonuc-II-like"/>
</dbReference>
<dbReference type="SUPFAM" id="SSF52540">
    <property type="entry name" value="P-loop containing nucleoside triphosphate hydrolases"/>
    <property type="match status" value="1"/>
</dbReference>
<dbReference type="PANTHER" id="PTHR14025:SF20">
    <property type="entry name" value="FANCONI ANEMIA GROUP M PROTEIN"/>
    <property type="match status" value="1"/>
</dbReference>
<evidence type="ECO:0000256" key="2">
    <source>
        <dbReference type="ARBA" id="ARBA00009889"/>
    </source>
</evidence>
<dbReference type="SMART" id="SM00490">
    <property type="entry name" value="HELICc"/>
    <property type="match status" value="1"/>
</dbReference>
<dbReference type="CDD" id="cd18033">
    <property type="entry name" value="DEXDc_FANCM"/>
    <property type="match status" value="1"/>
</dbReference>
<keyword evidence="4" id="KW-0227">DNA damage</keyword>
<dbReference type="InterPro" id="IPR010994">
    <property type="entry name" value="RuvA_2-like"/>
</dbReference>
<dbReference type="InterPro" id="IPR031879">
    <property type="entry name" value="FANCM-MHF-bd"/>
</dbReference>
<dbReference type="GO" id="GO:0043138">
    <property type="term" value="F:3'-5' DNA helicase activity"/>
    <property type="evidence" value="ECO:0007669"/>
    <property type="project" value="InterPro"/>
</dbReference>
<feature type="region of interest" description="Disordered" evidence="12">
    <location>
        <begin position="853"/>
        <end position="949"/>
    </location>
</feature>
<feature type="compositionally biased region" description="Polar residues" evidence="12">
    <location>
        <begin position="1712"/>
        <end position="1721"/>
    </location>
</feature>
<feature type="compositionally biased region" description="Basic and acidic residues" evidence="12">
    <location>
        <begin position="1489"/>
        <end position="1500"/>
    </location>
</feature>
<feature type="compositionally biased region" description="Basic and acidic residues" evidence="12">
    <location>
        <begin position="1385"/>
        <end position="1395"/>
    </location>
</feature>
<evidence type="ECO:0000256" key="4">
    <source>
        <dbReference type="ARBA" id="ARBA00022763"/>
    </source>
</evidence>
<dbReference type="FunFam" id="1.20.1320.20:FF:000001">
    <property type="entry name" value="Fanconi anemia, complementation group M"/>
    <property type="match status" value="1"/>
</dbReference>
<dbReference type="Proteomes" id="UP000515150">
    <property type="component" value="Chromosome 22"/>
</dbReference>
<protein>
    <recommendedName>
        <fullName evidence="11">ATP-dependent RNA helicase FANCM</fullName>
    </recommendedName>
</protein>
<feature type="region of interest" description="Disordered" evidence="12">
    <location>
        <begin position="1172"/>
        <end position="1194"/>
    </location>
</feature>
<proteinExistence type="inferred from homology"/>
<evidence type="ECO:0000256" key="8">
    <source>
        <dbReference type="ARBA" id="ARBA00023204"/>
    </source>
</evidence>
<keyword evidence="9" id="KW-0539">Nucleus</keyword>
<dbReference type="CDD" id="cd12091">
    <property type="entry name" value="FANCM_ID"/>
    <property type="match status" value="1"/>
</dbReference>
<feature type="compositionally biased region" description="Acidic residues" evidence="12">
    <location>
        <begin position="1061"/>
        <end position="1070"/>
    </location>
</feature>
<accession>A0A6P7LKY7</accession>
<evidence type="ECO:0000256" key="5">
    <source>
        <dbReference type="ARBA" id="ARBA00022801"/>
    </source>
</evidence>
<dbReference type="InterPro" id="IPR006166">
    <property type="entry name" value="ERCC4_domain"/>
</dbReference>
<keyword evidence="7" id="KW-0067">ATP-binding</keyword>
<dbReference type="SUPFAM" id="SSF47781">
    <property type="entry name" value="RuvA domain 2-like"/>
    <property type="match status" value="1"/>
</dbReference>
<dbReference type="GO" id="GO:0004518">
    <property type="term" value="F:nuclease activity"/>
    <property type="evidence" value="ECO:0007669"/>
    <property type="project" value="InterPro"/>
</dbReference>
<evidence type="ECO:0000256" key="11">
    <source>
        <dbReference type="ARBA" id="ARBA00083245"/>
    </source>
</evidence>
<dbReference type="GO" id="GO:0005524">
    <property type="term" value="F:ATP binding"/>
    <property type="evidence" value="ECO:0007669"/>
    <property type="project" value="UniProtKB-KW"/>
</dbReference>
<evidence type="ECO:0000313" key="15">
    <source>
        <dbReference type="Proteomes" id="UP000515150"/>
    </source>
</evidence>
<evidence type="ECO:0000256" key="1">
    <source>
        <dbReference type="ARBA" id="ARBA00004123"/>
    </source>
</evidence>
<evidence type="ECO:0000313" key="16">
    <source>
        <dbReference type="RefSeq" id="XP_028995411.1"/>
    </source>
</evidence>
<keyword evidence="8" id="KW-0234">DNA repair</keyword>
<comment type="function">
    <text evidence="10">DNA-dependent ATPase component of the Fanconi anemia (FA) core complex. Required for the normal activation of the FA pathway, leading to monoubiquitination of the FANCI-FANCD2 complex in response to DNA damage, cellular resistance to DNA cross-linking drugs, and prevention of chromosomal breakage. In complex with CENPS and CENPX, binds double-stranded DNA (dsDNA), fork-structured DNA (fsDNA) and Holliday junction substrates. Its ATP-dependent DNA branch migration activity can process branched DNA structures such as a movable replication fork. This activity is strongly stimulated in the presence of CENPS and CENPX. In complex with FAAP24, efficiently binds to single-strand DNA (ssDNA), splayed-arm DNA, and 3'-flap substrates. In vitro, on its own, strongly binds ssDNA oligomers and weakly fsDNA, but does not bind to dsDNA.</text>
</comment>
<feature type="region of interest" description="Disordered" evidence="12">
    <location>
        <begin position="1"/>
        <end position="75"/>
    </location>
</feature>
<evidence type="ECO:0000259" key="14">
    <source>
        <dbReference type="PROSITE" id="PS51194"/>
    </source>
</evidence>
<comment type="subcellular location">
    <subcellularLocation>
        <location evidence="1">Nucleus</location>
    </subcellularLocation>
</comment>
<sequence length="2031" mass="225137">MSSGTNQRTLFQTWGAAVPQNKVVPPKKGAKKSAGRHKPGPSNNAGVVPVHPPRNPLWTEVGQGSAYTSGNPGRADDAIAAFEDGDDDDDLMVVAVYEAERSLELDNANVVQADDPVNTGSGALSPTPSAGRTYADFPGFDSSSARVWIYPTNYPIRGYQLKMSEAALFQNTLVCLPTGLGKTFIASVVMYNFYRWYPTGKIVFMAPTKPLVSQQIEACYKVMGIPQEHMAELTGSTVARQRQEVWRSKRVFFLTPQVMVNDLSRDTCPAQQVKCVVIDEAHKALGNHAYCQVVRQLSSQTLQFRILALSATPGGDTKSVQSVISNLLISHIELRSEESPDILAHSHQRSVEKVVVPLGEALSAYQARYLQVLEKFISRLVQNRVMGHKDLRTLTKYQLILARDQFRKNPPAHIQGLQQGMLEGDFALCISLYHGYELLMQMGLRSLFFYIQGIMDGSREMTRARNELQRTPSFMDLYSDMEKTFVKPSAGPDEPFNYSHPKLEKLEEVVLQHFRLWAESSANNNGPQAVSTRVMIFSSFRESVQEIAAMLNHHTPLIRVMTFMGQASAGKGVKGFTQKEQLEVVHRFRQGGFNTLVSTCVGEEGLDIGEVDLIVCFDAQKNPIRLVQRMGRTGRKRQGRIVVILAEGREERTYNQSQSNKRSIYKAIISNKSGFHMFPNSPRMLPEGVNPTLHKMHITCGQFDHRESSRRSSRGRRSHCDGRASLIHPQNLIRQGSATLDGFLSSTEYSVWASTMRLKEDEAHPTLKDSHFMSLPSDRPLQKVSGAASRELSLWEWRHWQHKAFPTHAVAHSLRCQHFIKVMELIDGMREENEGECRYERELLPYLSRADGVDHVKNPKKTKKGTKDCTKSTAIKPRASRPPDLEVGEDSEWDQPRTMSCASSSSVTKQRPPAGHDPNGRFDDVADHPGPEAVCSDASKSDGSDLADDCGVSNEHVTDCAVSALVNLHKDSQLITHIDEDVELQAMFYLPKWDSTAPPLPSKPHPGTDEGLKVILANVAELLSRSPPPLISDFGAEVAPVLPPPSPQQLHQPFHVSFTLDVDDDGDDVMMGDADSAPSRAEPSESLEDTEYSTMCRTRPRQEPEPVSKAADSPTWDEVFESEERDDGDVREDDGVKDDGVCEIGPRMDESMDLFEDDEAFLQMTIPDISTPDRSCARAGDTSNSTKMMSNSQLCNTKHPDSTHNLNTMQTDELACTYQLTNNSNAKLNTSKSHCKSLTMQQHDNSCDLFSVNFDLGYSLEDSEDEAKAEAVSVPSMLTSPPSATANTTASLPPVTHSSTPNISRLRVPSQRHESKQWTPQMLSGLRKRETSGLTSPSTSKDGGLPSPIASPGARRVLMPGPASPHTASLSTLKRRPIGSCTTRAEGRSDVENQPRQKVCASDAPSRTVGCDSDSEDEVVGVKRRRQNKVNVLSTPDVSKFSSDVDSPVVMTKKRVAALNTSDETEAGVLSDNDFQNDSVFTRGTKAQGAERQRGHEGRAKRTKCKRVHQFLDEEAELSADEEGDDVSSDEEDGEDQNQSLEGFVVDNMHISQGLDDSEMHGIYLKSVRSPAVHGKFKMSYRNHDNMNVFSQVPEMDETYAEDSFVVGSEVEEAESSEEEAEVIKLMPEDSYVDGRRQYATRRRVFLHKAKSRTEAPPEQRAGAKAKRNRIKRVDDSSEEETEGSRKKSALGTGASDSVSLQPKVVQPEPSGVQQQQKAPRSSSSTLASKVSSLSEAQRREQRHERWRQRSENQHLLSDELDFEESGSSSKKLPQAPPAASSVPRHPASIRQDVPVTESSAPPASVCILADSRCISTGVELLTCLRRRHAATVHVCSLDGSYFIVSSRMAVERCSQSHLAASQNRKRLAERMTSLQGLFERICLIVEKDRSKPGEASRPFQRTRYYDTTLAALVRTGVRLLWSHSAEDSAGLLADLARLEQRKGQGIAVPLEVKGQHRQQALQMYLGLPSVNYAHALNLSHNFRSVAQLINSSIEDIQKGGCMGRSRAEEVYRFLRYSCDSFLISTKTKNN</sequence>
<dbReference type="GO" id="GO:0009378">
    <property type="term" value="F:four-way junction helicase activity"/>
    <property type="evidence" value="ECO:0007669"/>
    <property type="project" value="TreeGrafter"/>
</dbReference>
<gene>
    <name evidence="16" type="primary">fancm</name>
</gene>
<dbReference type="PROSITE" id="PS51194">
    <property type="entry name" value="HELICASE_CTER"/>
    <property type="match status" value="1"/>
</dbReference>
<feature type="compositionally biased region" description="Polar residues" evidence="12">
    <location>
        <begin position="897"/>
        <end position="909"/>
    </location>
</feature>
<dbReference type="InterPro" id="IPR039686">
    <property type="entry name" value="FANCM/Mph1-like_ID"/>
</dbReference>
<dbReference type="RefSeq" id="XP_028995411.1">
    <property type="nucleotide sequence ID" value="XM_029139578.3"/>
</dbReference>
<dbReference type="InterPro" id="IPR001650">
    <property type="entry name" value="Helicase_C-like"/>
</dbReference>
<dbReference type="Gene3D" id="1.20.1320.20">
    <property type="entry name" value="hef helicase domain"/>
    <property type="match status" value="1"/>
</dbReference>
<feature type="compositionally biased region" description="Acidic residues" evidence="12">
    <location>
        <begin position="1513"/>
        <end position="1536"/>
    </location>
</feature>
<feature type="compositionally biased region" description="Polar residues" evidence="12">
    <location>
        <begin position="1181"/>
        <end position="1194"/>
    </location>
</feature>
<feature type="region of interest" description="Disordered" evidence="12">
    <location>
        <begin position="1061"/>
        <end position="1142"/>
    </location>
</feature>
<name>A0A6P7LKY7_BETSP</name>
<reference evidence="16" key="1">
    <citation type="submission" date="2025-08" db="UniProtKB">
        <authorList>
            <consortium name="RefSeq"/>
        </authorList>
    </citation>
    <scope>IDENTIFICATION</scope>
</reference>
<dbReference type="InterPro" id="IPR011545">
    <property type="entry name" value="DEAD/DEAH_box_helicase_dom"/>
</dbReference>
<comment type="similarity">
    <text evidence="2">Belongs to the DEAD box helicase family. DEAH subfamily. FANCM sub-subfamily.</text>
</comment>
<dbReference type="Pfam" id="PF02732">
    <property type="entry name" value="ERCC4"/>
    <property type="match status" value="1"/>
</dbReference>
<organism evidence="15 16">
    <name type="scientific">Betta splendens</name>
    <name type="common">Siamese fighting fish</name>
    <dbReference type="NCBI Taxonomy" id="158456"/>
    <lineage>
        <taxon>Eukaryota</taxon>
        <taxon>Metazoa</taxon>
        <taxon>Chordata</taxon>
        <taxon>Craniata</taxon>
        <taxon>Vertebrata</taxon>
        <taxon>Euteleostomi</taxon>
        <taxon>Actinopterygii</taxon>
        <taxon>Neopterygii</taxon>
        <taxon>Teleostei</taxon>
        <taxon>Neoteleostei</taxon>
        <taxon>Acanthomorphata</taxon>
        <taxon>Anabantaria</taxon>
        <taxon>Anabantiformes</taxon>
        <taxon>Anabantoidei</taxon>
        <taxon>Osphronemidae</taxon>
        <taxon>Betta</taxon>
    </lineage>
</organism>
<dbReference type="GeneID" id="114848808"/>
<keyword evidence="3" id="KW-0547">Nucleotide-binding</keyword>
<keyword evidence="6" id="KW-0347">Helicase</keyword>
<dbReference type="Pfam" id="PF16783">
    <property type="entry name" value="FANCM-MHF_bd"/>
    <property type="match status" value="1"/>
</dbReference>
<feature type="region of interest" description="Disordered" evidence="12">
    <location>
        <begin position="1648"/>
        <end position="1799"/>
    </location>
</feature>
<feature type="region of interest" description="Disordered" evidence="12">
    <location>
        <begin position="703"/>
        <end position="723"/>
    </location>
</feature>
<dbReference type="SMART" id="SM00891">
    <property type="entry name" value="ERCC4"/>
    <property type="match status" value="1"/>
</dbReference>
<feature type="compositionally biased region" description="Basic and acidic residues" evidence="12">
    <location>
        <begin position="1133"/>
        <end position="1142"/>
    </location>
</feature>
<dbReference type="CDD" id="cd18801">
    <property type="entry name" value="SF2_C_FANCM_Hef"/>
    <property type="match status" value="1"/>
</dbReference>
<evidence type="ECO:0000256" key="9">
    <source>
        <dbReference type="ARBA" id="ARBA00023242"/>
    </source>
</evidence>
<evidence type="ECO:0000256" key="12">
    <source>
        <dbReference type="SAM" id="MobiDB-lite"/>
    </source>
</evidence>
<dbReference type="GO" id="GO:0000400">
    <property type="term" value="F:four-way junction DNA binding"/>
    <property type="evidence" value="ECO:0007669"/>
    <property type="project" value="TreeGrafter"/>
</dbReference>
<feature type="domain" description="Helicase ATP-binding" evidence="13">
    <location>
        <begin position="163"/>
        <end position="331"/>
    </location>
</feature>
<dbReference type="OrthoDB" id="6513042at2759"/>